<dbReference type="Pfam" id="PF07980">
    <property type="entry name" value="SusD_RagB"/>
    <property type="match status" value="1"/>
</dbReference>
<dbReference type="EMBL" id="JBDJNQ010000007">
    <property type="protein sequence ID" value="MEN5378620.1"/>
    <property type="molecule type" value="Genomic_DNA"/>
</dbReference>
<comment type="similarity">
    <text evidence="2">Belongs to the SusD family.</text>
</comment>
<sequence>MRNKYYISGAFMLILTILMGCQKDLLNQKPDHVISEELVINSVDKLKRLLAGSYNEISNGNYLGRVLYKRSAVKSADFRFVQTIYNPRNYEQIEYRYEESGNNNGSASILWLQCYKVIGNLNLILANIDRAIGDDALRAQIKAESLALRGMVYFDLSRTFAYPWIKDKGKSQGIPLKLTPNELVIERGTLAQTYNQILIDLLMAETLLKESVPAAGSSKYITKVGVQALMARVYLYQENWQMALHYAQKVMEVIPEEKLMGLTNYVFSDYTSESIFELSVTNDNSPGSNGLGAQFDFRAGGQGDILATQTFSDLLKEYVADPRANLLLTDKEGTKNAFVKYINRSGGSGLSIHNIPVIRLSEIVLIAAEACANGATGGEEAALRYLNMLIKRRTGDFQRDRATESGVGLLNRIAKERRKELALEGHEIYDLIRTGTALERKLTDHINTGLNSKNLNIPAISVKMIYPIPANEISASGMKQTIGY</sequence>
<proteinExistence type="inferred from homology"/>
<evidence type="ECO:0000313" key="9">
    <source>
        <dbReference type="Proteomes" id="UP001409291"/>
    </source>
</evidence>
<feature type="domain" description="RagB/SusD" evidence="6">
    <location>
        <begin position="339"/>
        <end position="484"/>
    </location>
</feature>
<name>A0ABV0BV23_9SPHI</name>
<reference evidence="8 9" key="1">
    <citation type="submission" date="2024-04" db="EMBL/GenBank/DDBJ databases">
        <title>WGS of bacteria from Torrens River.</title>
        <authorList>
            <person name="Wyrsch E.R."/>
            <person name="Drigo B."/>
        </authorList>
    </citation>
    <scope>NUCLEOTIDE SEQUENCE [LARGE SCALE GENOMIC DNA]</scope>
    <source>
        <strain evidence="8 9">TWI391</strain>
    </source>
</reference>
<feature type="domain" description="SusD-like N-terminal" evidence="7">
    <location>
        <begin position="26"/>
        <end position="235"/>
    </location>
</feature>
<dbReference type="CDD" id="cd08977">
    <property type="entry name" value="SusD"/>
    <property type="match status" value="1"/>
</dbReference>
<evidence type="ECO:0000259" key="7">
    <source>
        <dbReference type="Pfam" id="PF14322"/>
    </source>
</evidence>
<evidence type="ECO:0000256" key="3">
    <source>
        <dbReference type="ARBA" id="ARBA00022729"/>
    </source>
</evidence>
<gene>
    <name evidence="8" type="ORF">ABE541_15260</name>
</gene>
<protein>
    <submittedName>
        <fullName evidence="8">RagB/SusD family nutrient uptake outer membrane protein</fullName>
    </submittedName>
</protein>
<evidence type="ECO:0000256" key="5">
    <source>
        <dbReference type="ARBA" id="ARBA00023237"/>
    </source>
</evidence>
<evidence type="ECO:0000256" key="2">
    <source>
        <dbReference type="ARBA" id="ARBA00006275"/>
    </source>
</evidence>
<comment type="subcellular location">
    <subcellularLocation>
        <location evidence="1">Cell outer membrane</location>
    </subcellularLocation>
</comment>
<keyword evidence="4" id="KW-0472">Membrane</keyword>
<evidence type="ECO:0000259" key="6">
    <source>
        <dbReference type="Pfam" id="PF07980"/>
    </source>
</evidence>
<dbReference type="InterPro" id="IPR012944">
    <property type="entry name" value="SusD_RagB_dom"/>
</dbReference>
<dbReference type="Gene3D" id="1.25.40.390">
    <property type="match status" value="1"/>
</dbReference>
<evidence type="ECO:0000256" key="4">
    <source>
        <dbReference type="ARBA" id="ARBA00023136"/>
    </source>
</evidence>
<evidence type="ECO:0000313" key="8">
    <source>
        <dbReference type="EMBL" id="MEN5378620.1"/>
    </source>
</evidence>
<keyword evidence="9" id="KW-1185">Reference proteome</keyword>
<accession>A0ABV0BV23</accession>
<keyword evidence="3" id="KW-0732">Signal</keyword>
<dbReference type="Gene3D" id="1.25.40.900">
    <property type="match status" value="1"/>
</dbReference>
<dbReference type="SUPFAM" id="SSF48452">
    <property type="entry name" value="TPR-like"/>
    <property type="match status" value="1"/>
</dbReference>
<dbReference type="InterPro" id="IPR011990">
    <property type="entry name" value="TPR-like_helical_dom_sf"/>
</dbReference>
<dbReference type="Proteomes" id="UP001409291">
    <property type="component" value="Unassembled WGS sequence"/>
</dbReference>
<dbReference type="Pfam" id="PF14322">
    <property type="entry name" value="SusD-like_3"/>
    <property type="match status" value="1"/>
</dbReference>
<evidence type="ECO:0000256" key="1">
    <source>
        <dbReference type="ARBA" id="ARBA00004442"/>
    </source>
</evidence>
<dbReference type="InterPro" id="IPR033985">
    <property type="entry name" value="SusD-like_N"/>
</dbReference>
<keyword evidence="5" id="KW-0998">Cell outer membrane</keyword>
<dbReference type="Gene3D" id="2.20.20.130">
    <property type="match status" value="1"/>
</dbReference>
<dbReference type="PROSITE" id="PS51257">
    <property type="entry name" value="PROKAR_LIPOPROTEIN"/>
    <property type="match status" value="1"/>
</dbReference>
<organism evidence="8 9">
    <name type="scientific">Sphingobacterium kitahiroshimense</name>
    <dbReference type="NCBI Taxonomy" id="470446"/>
    <lineage>
        <taxon>Bacteria</taxon>
        <taxon>Pseudomonadati</taxon>
        <taxon>Bacteroidota</taxon>
        <taxon>Sphingobacteriia</taxon>
        <taxon>Sphingobacteriales</taxon>
        <taxon>Sphingobacteriaceae</taxon>
        <taxon>Sphingobacterium</taxon>
    </lineage>
</organism>
<comment type="caution">
    <text evidence="8">The sequence shown here is derived from an EMBL/GenBank/DDBJ whole genome shotgun (WGS) entry which is preliminary data.</text>
</comment>
<dbReference type="RefSeq" id="WP_339424294.1">
    <property type="nucleotide sequence ID" value="NZ_JBDJLH010000002.1"/>
</dbReference>